<accession>A0A2V4NP69</accession>
<dbReference type="EMBL" id="PYBW01000005">
    <property type="protein sequence ID" value="PYC88204.1"/>
    <property type="molecule type" value="Genomic_DNA"/>
</dbReference>
<name>A0A2V4NP69_9ACTN</name>
<keyword evidence="2" id="KW-1185">Reference proteome</keyword>
<proteinExistence type="predicted"/>
<gene>
    <name evidence="1" type="ORF">C7C46_00695</name>
</gene>
<organism evidence="1 2">
    <name type="scientific">Streptomyces tateyamensis</name>
    <dbReference type="NCBI Taxonomy" id="565073"/>
    <lineage>
        <taxon>Bacteria</taxon>
        <taxon>Bacillati</taxon>
        <taxon>Actinomycetota</taxon>
        <taxon>Actinomycetes</taxon>
        <taxon>Kitasatosporales</taxon>
        <taxon>Streptomycetaceae</taxon>
        <taxon>Streptomyces</taxon>
    </lineage>
</organism>
<evidence type="ECO:0000313" key="1">
    <source>
        <dbReference type="EMBL" id="PYC88204.1"/>
    </source>
</evidence>
<evidence type="ECO:0000313" key="2">
    <source>
        <dbReference type="Proteomes" id="UP000248039"/>
    </source>
</evidence>
<comment type="caution">
    <text evidence="1">The sequence shown here is derived from an EMBL/GenBank/DDBJ whole genome shotgun (WGS) entry which is preliminary data.</text>
</comment>
<sequence length="229" mass="25095">MIVTTPSQQLQNALDALDAAFAPLSESPIAVGGCGYCYADADLEALAGPACLVPEKLIASVAVESIDHWDQFAALYRRLTPQIVRLLVTGRLHVDHGLVASRLLAAGWRDWPAPEQQALERVWEAWWRSTLHEHPGTGQVTEVLEAVSVSTGSLSPWLAVWADTRTEAADQHLGAALDQWLTGRELPELRFGFYDELLVGTDLVGWLLTLDEGRIGAAQLFEIERVAYS</sequence>
<protein>
    <submittedName>
        <fullName evidence="1">Uncharacterized protein</fullName>
    </submittedName>
</protein>
<reference evidence="1 2" key="1">
    <citation type="submission" date="2018-03" db="EMBL/GenBank/DDBJ databases">
        <title>Bioinformatic expansion and discovery of thiopeptide antibiotics.</title>
        <authorList>
            <person name="Schwalen C.J."/>
            <person name="Hudson G.A."/>
            <person name="Mitchell D.A."/>
        </authorList>
    </citation>
    <scope>NUCLEOTIDE SEQUENCE [LARGE SCALE GENOMIC DNA]</scope>
    <source>
        <strain evidence="1 2">ATCC 21389</strain>
    </source>
</reference>
<dbReference type="AlphaFoldDB" id="A0A2V4NP69"/>
<dbReference type="Proteomes" id="UP000248039">
    <property type="component" value="Unassembled WGS sequence"/>
</dbReference>